<dbReference type="EMBL" id="CADCUK010000186">
    <property type="protein sequence ID" value="CAA9391632.1"/>
    <property type="molecule type" value="Genomic_DNA"/>
</dbReference>
<feature type="binding site" evidence="9">
    <location>
        <position position="156"/>
    </location>
    <ligand>
        <name>Zn(2+)</name>
        <dbReference type="ChEBI" id="CHEBI:29105"/>
    </ligand>
</feature>
<dbReference type="Pfam" id="PF08532">
    <property type="entry name" value="Glyco_hydro_42M"/>
    <property type="match status" value="1"/>
</dbReference>
<dbReference type="GO" id="GO:0006012">
    <property type="term" value="P:galactose metabolic process"/>
    <property type="evidence" value="ECO:0007669"/>
    <property type="project" value="InterPro"/>
</dbReference>
<gene>
    <name evidence="13" type="ORF">AVDCRST_MAG47-2862</name>
</gene>
<evidence type="ECO:0000313" key="13">
    <source>
        <dbReference type="EMBL" id="CAA9391632.1"/>
    </source>
</evidence>
<dbReference type="InterPro" id="IPR029062">
    <property type="entry name" value="Class_I_gatase-like"/>
</dbReference>
<feature type="binding site" evidence="8">
    <location>
        <position position="147"/>
    </location>
    <ligand>
        <name>substrate</name>
    </ligand>
</feature>
<feature type="binding site" evidence="9">
    <location>
        <position position="113"/>
    </location>
    <ligand>
        <name>Zn(2+)</name>
        <dbReference type="ChEBI" id="CHEBI:29105"/>
    </ligand>
</feature>
<dbReference type="AlphaFoldDB" id="A0A6J4NLX7"/>
<comment type="catalytic activity">
    <reaction evidence="1 6">
        <text>Hydrolysis of terminal non-reducing beta-D-galactose residues in beta-D-galactosides.</text>
        <dbReference type="EC" id="3.2.1.23"/>
    </reaction>
</comment>
<evidence type="ECO:0000256" key="1">
    <source>
        <dbReference type="ARBA" id="ARBA00001412"/>
    </source>
</evidence>
<keyword evidence="9" id="KW-0479">Metal-binding</keyword>
<dbReference type="Pfam" id="PF02449">
    <property type="entry name" value="Glyco_hydro_42"/>
    <property type="match status" value="1"/>
</dbReference>
<dbReference type="PANTHER" id="PTHR36447:SF1">
    <property type="entry name" value="BETA-GALACTOSIDASE GANA"/>
    <property type="match status" value="1"/>
</dbReference>
<organism evidence="13">
    <name type="scientific">uncultured Nocardioidaceae bacterium</name>
    <dbReference type="NCBI Taxonomy" id="253824"/>
    <lineage>
        <taxon>Bacteria</taxon>
        <taxon>Bacillati</taxon>
        <taxon>Actinomycetota</taxon>
        <taxon>Actinomycetes</taxon>
        <taxon>Propionibacteriales</taxon>
        <taxon>Nocardioidaceae</taxon>
        <taxon>environmental samples</taxon>
    </lineage>
</organism>
<feature type="domain" description="Beta-galactosidase C-terminal" evidence="12">
    <location>
        <begin position="604"/>
        <end position="660"/>
    </location>
</feature>
<feature type="binding site" evidence="8">
    <location>
        <position position="314"/>
    </location>
    <ligand>
        <name>substrate</name>
    </ligand>
</feature>
<feature type="domain" description="Glycoside hydrolase family 42 N-terminal" evidence="10">
    <location>
        <begin position="12"/>
        <end position="383"/>
    </location>
</feature>
<evidence type="ECO:0000259" key="10">
    <source>
        <dbReference type="Pfam" id="PF02449"/>
    </source>
</evidence>
<sequence>MTAWPRLAFGGDYNPEQWPAEVHDEDVALMRESGVNLVTLAVFSWALLEPSEGHYEFGWLDEVVTKLHSGGISIDMATATASPPPWLARRYPETLPVTEDGRTMWPGGRQAFCPSSPVYRERSLGLCRRMGERYGGHDAVVLWHVGNELGNHNAWCYCDVSAAAFRRWLERRYGDVDRLNDAWGTNFWSQRYATFDEVLPPRLAPNFANPTQQLDFRRFSSDELLDNFVAERDVLRELSPAVPVTTNFMVMGHVREMDYWRWASEVDVVSNDHYLNAHDPEGYVELAFSADWTRGLAGGQPWMLMEHSTSAVNWQHRNIAKRPGEMLRNSLQHVARGADAVLFFQWRASRAGAEKYHSGMVPHAGTDTRLWREVVELGDVLQRIREVAGAGARNDVAMVVDWQAWWGAELDSHPTQDLVYLDQAHTLYRALWERGVGVDFVRPDGDLTGYRVVLVPTLYTVTDAAAESVRRAAEEGATVLVTYFSGIVDEHDHVRLGGYPGAFRELLGVFVEEFAPLRTEEKVRLDDGTTADLWTEHLHLRGAEAVASYLDGPLPGTPAVTRHGYGRGAAWYAACRLDDDGVSALVDRLLAESGVVPVVPTRGGVEVARRTAADGRSWLFVVNHTAEPASVAVDGHDLVTDRPTDGALEVPAGGVAVVREG</sequence>
<dbReference type="GO" id="GO:0004565">
    <property type="term" value="F:beta-galactosidase activity"/>
    <property type="evidence" value="ECO:0007669"/>
    <property type="project" value="UniProtKB-EC"/>
</dbReference>
<protein>
    <recommendedName>
        <fullName evidence="3 6">Beta-galactosidase</fullName>
        <shortName evidence="6">Beta-gal</shortName>
        <ecNumber evidence="3 6">3.2.1.23</ecNumber>
    </recommendedName>
</protein>
<dbReference type="InterPro" id="IPR013780">
    <property type="entry name" value="Glyco_hydro_b"/>
</dbReference>
<evidence type="ECO:0000259" key="12">
    <source>
        <dbReference type="Pfam" id="PF08533"/>
    </source>
</evidence>
<dbReference type="EC" id="3.2.1.23" evidence="3 6"/>
<dbReference type="Pfam" id="PF08533">
    <property type="entry name" value="Glyco_hydro_42C"/>
    <property type="match status" value="1"/>
</dbReference>
<dbReference type="InterPro" id="IPR017853">
    <property type="entry name" value="GH"/>
</dbReference>
<dbReference type="CDD" id="cd03143">
    <property type="entry name" value="A4_beta-galactosidase_middle_domain"/>
    <property type="match status" value="1"/>
</dbReference>
<dbReference type="InterPro" id="IPR003476">
    <property type="entry name" value="Glyco_hydro_42"/>
</dbReference>
<dbReference type="InterPro" id="IPR013529">
    <property type="entry name" value="Glyco_hydro_42_N"/>
</dbReference>
<feature type="domain" description="Beta-galactosidase trimerisation" evidence="11">
    <location>
        <begin position="395"/>
        <end position="595"/>
    </location>
</feature>
<evidence type="ECO:0000259" key="11">
    <source>
        <dbReference type="Pfam" id="PF08532"/>
    </source>
</evidence>
<dbReference type="SUPFAM" id="SSF52317">
    <property type="entry name" value="Class I glutamine amidotransferase-like"/>
    <property type="match status" value="1"/>
</dbReference>
<reference evidence="13" key="1">
    <citation type="submission" date="2020-02" db="EMBL/GenBank/DDBJ databases">
        <authorList>
            <person name="Meier V. D."/>
        </authorList>
    </citation>
    <scope>NUCLEOTIDE SEQUENCE</scope>
    <source>
        <strain evidence="13">AVDCRST_MAG47</strain>
    </source>
</reference>
<keyword evidence="9" id="KW-0862">Zinc</keyword>
<evidence type="ECO:0000256" key="6">
    <source>
        <dbReference type="PIRNR" id="PIRNR001084"/>
    </source>
</evidence>
<feature type="binding site" evidence="8">
    <location>
        <position position="109"/>
    </location>
    <ligand>
        <name>substrate</name>
    </ligand>
</feature>
<evidence type="ECO:0000256" key="3">
    <source>
        <dbReference type="ARBA" id="ARBA00012756"/>
    </source>
</evidence>
<dbReference type="GO" id="GO:0009341">
    <property type="term" value="C:beta-galactosidase complex"/>
    <property type="evidence" value="ECO:0007669"/>
    <property type="project" value="InterPro"/>
</dbReference>
<accession>A0A6J4NLX7</accession>
<keyword evidence="4 6" id="KW-0378">Hydrolase</keyword>
<keyword evidence="5 6" id="KW-0326">Glycosidase</keyword>
<dbReference type="Gene3D" id="3.20.20.80">
    <property type="entry name" value="Glycosidases"/>
    <property type="match status" value="1"/>
</dbReference>
<feature type="active site" description="Nucleophile" evidence="7">
    <location>
        <position position="306"/>
    </location>
</feature>
<feature type="binding site" evidence="9">
    <location>
        <position position="158"/>
    </location>
    <ligand>
        <name>Zn(2+)</name>
        <dbReference type="ChEBI" id="CHEBI:29105"/>
    </ligand>
</feature>
<dbReference type="Gene3D" id="3.40.50.880">
    <property type="match status" value="1"/>
</dbReference>
<dbReference type="PIRSF" id="PIRSF001084">
    <property type="entry name" value="B-galactosidase"/>
    <property type="match status" value="1"/>
</dbReference>
<dbReference type="GO" id="GO:0046872">
    <property type="term" value="F:metal ion binding"/>
    <property type="evidence" value="ECO:0007669"/>
    <property type="project" value="UniProtKB-KW"/>
</dbReference>
<evidence type="ECO:0000256" key="9">
    <source>
        <dbReference type="PIRSR" id="PIRSR001084-3"/>
    </source>
</evidence>
<evidence type="ECO:0000256" key="5">
    <source>
        <dbReference type="ARBA" id="ARBA00023295"/>
    </source>
</evidence>
<dbReference type="Gene3D" id="2.60.40.1180">
    <property type="entry name" value="Golgi alpha-mannosidase II"/>
    <property type="match status" value="1"/>
</dbReference>
<evidence type="ECO:0000256" key="7">
    <source>
        <dbReference type="PIRSR" id="PIRSR001084-1"/>
    </source>
</evidence>
<dbReference type="InterPro" id="IPR013738">
    <property type="entry name" value="Beta_galactosidase_Trimer"/>
</dbReference>
<evidence type="ECO:0000256" key="8">
    <source>
        <dbReference type="PIRSR" id="PIRSR001084-2"/>
    </source>
</evidence>
<feature type="active site" description="Proton donor" evidence="7">
    <location>
        <position position="148"/>
    </location>
</feature>
<proteinExistence type="inferred from homology"/>
<evidence type="ECO:0000256" key="2">
    <source>
        <dbReference type="ARBA" id="ARBA00005940"/>
    </source>
</evidence>
<name>A0A6J4NLX7_9ACTN</name>
<comment type="similarity">
    <text evidence="2 6">Belongs to the glycosyl hydrolase 42 family.</text>
</comment>
<dbReference type="InterPro" id="IPR013739">
    <property type="entry name" value="Beta_galactosidase_C"/>
</dbReference>
<evidence type="ECO:0000256" key="4">
    <source>
        <dbReference type="ARBA" id="ARBA00022801"/>
    </source>
</evidence>
<dbReference type="PANTHER" id="PTHR36447">
    <property type="entry name" value="BETA-GALACTOSIDASE GANA"/>
    <property type="match status" value="1"/>
</dbReference>
<dbReference type="SUPFAM" id="SSF51445">
    <property type="entry name" value="(Trans)glycosidases"/>
    <property type="match status" value="1"/>
</dbReference>